<name>A0ACB8QME8_9AGAM</name>
<comment type="caution">
    <text evidence="1">The sequence shown here is derived from an EMBL/GenBank/DDBJ whole genome shotgun (WGS) entry which is preliminary data.</text>
</comment>
<keyword evidence="2" id="KW-1185">Reference proteome</keyword>
<protein>
    <submittedName>
        <fullName evidence="1">MFS general substrate transporter</fullName>
    </submittedName>
</protein>
<reference evidence="1" key="2">
    <citation type="journal article" date="2022" name="New Phytol.">
        <title>Evolutionary transition to the ectomycorrhizal habit in the genomes of a hyperdiverse lineage of mushroom-forming fungi.</title>
        <authorList>
            <person name="Looney B."/>
            <person name="Miyauchi S."/>
            <person name="Morin E."/>
            <person name="Drula E."/>
            <person name="Courty P.E."/>
            <person name="Kohler A."/>
            <person name="Kuo A."/>
            <person name="LaButti K."/>
            <person name="Pangilinan J."/>
            <person name="Lipzen A."/>
            <person name="Riley R."/>
            <person name="Andreopoulos W."/>
            <person name="He G."/>
            <person name="Johnson J."/>
            <person name="Nolan M."/>
            <person name="Tritt A."/>
            <person name="Barry K.W."/>
            <person name="Grigoriev I.V."/>
            <person name="Nagy L.G."/>
            <person name="Hibbett D."/>
            <person name="Henrissat B."/>
            <person name="Matheny P.B."/>
            <person name="Labbe J."/>
            <person name="Martin F.M."/>
        </authorList>
    </citation>
    <scope>NUCLEOTIDE SEQUENCE</scope>
    <source>
        <strain evidence="1">EC-137</strain>
    </source>
</reference>
<evidence type="ECO:0000313" key="2">
    <source>
        <dbReference type="Proteomes" id="UP000814128"/>
    </source>
</evidence>
<dbReference type="EMBL" id="MU273535">
    <property type="protein sequence ID" value="KAI0032840.1"/>
    <property type="molecule type" value="Genomic_DNA"/>
</dbReference>
<accession>A0ACB8QME8</accession>
<sequence length="470" mass="50590">MTVVDVRRDDEETPLLTESRLRQPTPLPYLQIALLLLAQLTEPITSQSILPYINELISTLDIIGGDEKKVGYYAGLISSLYFAAEAVTILQWGRLSDRIGRKPVLLTGLLGMTLSTVLFGLSRTFWTLVMSRSLCGALNGNIGVMKSAMGELTDETNRAQGFALMPVMWALGASLGPFVGGTLSRPHDHFPSIFAAKFWSEFPYFLPCLAGASFTLAAAIFVALFFKETLPSHIVNKAPGAAANDIATHGPVRKPIPLRALLTRPVLISVANYCMLALLDIALACMGPVFYSTPVELGGLGLSPAQIGLFLGLYGIINGTLQLLTLARIVRFMGARRTLFIAMAAFIPIFLWFPFANVIARSGGTIVPFLGLQILLMCVMDMAYATTFMYVTASAPSRRSLGGVNGLAQTVVSVVRTIGPAASTSLFALSLEQRLLGGHLVYAVLVAFSIASLVLVCMLPAEPWHSEEDA</sequence>
<evidence type="ECO:0000313" key="1">
    <source>
        <dbReference type="EMBL" id="KAI0032840.1"/>
    </source>
</evidence>
<gene>
    <name evidence="1" type="ORF">K488DRAFT_49097</name>
</gene>
<organism evidence="1 2">
    <name type="scientific">Vararia minispora EC-137</name>
    <dbReference type="NCBI Taxonomy" id="1314806"/>
    <lineage>
        <taxon>Eukaryota</taxon>
        <taxon>Fungi</taxon>
        <taxon>Dikarya</taxon>
        <taxon>Basidiomycota</taxon>
        <taxon>Agaricomycotina</taxon>
        <taxon>Agaricomycetes</taxon>
        <taxon>Russulales</taxon>
        <taxon>Lachnocladiaceae</taxon>
        <taxon>Vararia</taxon>
    </lineage>
</organism>
<reference evidence="1" key="1">
    <citation type="submission" date="2021-02" db="EMBL/GenBank/DDBJ databases">
        <authorList>
            <consortium name="DOE Joint Genome Institute"/>
            <person name="Ahrendt S."/>
            <person name="Looney B.P."/>
            <person name="Miyauchi S."/>
            <person name="Morin E."/>
            <person name="Drula E."/>
            <person name="Courty P.E."/>
            <person name="Chicoki N."/>
            <person name="Fauchery L."/>
            <person name="Kohler A."/>
            <person name="Kuo A."/>
            <person name="Labutti K."/>
            <person name="Pangilinan J."/>
            <person name="Lipzen A."/>
            <person name="Riley R."/>
            <person name="Andreopoulos W."/>
            <person name="He G."/>
            <person name="Johnson J."/>
            <person name="Barry K.W."/>
            <person name="Grigoriev I.V."/>
            <person name="Nagy L."/>
            <person name="Hibbett D."/>
            <person name="Henrissat B."/>
            <person name="Matheny P.B."/>
            <person name="Labbe J."/>
            <person name="Martin F."/>
        </authorList>
    </citation>
    <scope>NUCLEOTIDE SEQUENCE</scope>
    <source>
        <strain evidence="1">EC-137</strain>
    </source>
</reference>
<dbReference type="Proteomes" id="UP000814128">
    <property type="component" value="Unassembled WGS sequence"/>
</dbReference>
<proteinExistence type="predicted"/>